<dbReference type="PANTHER" id="PTHR39178:SF1">
    <property type="entry name" value="RIBOSOMAL-PROCESSING CYSTEINE PROTEASE PRP"/>
    <property type="match status" value="1"/>
</dbReference>
<evidence type="ECO:0000256" key="5">
    <source>
        <dbReference type="ARBA" id="ARBA00044503"/>
    </source>
</evidence>
<protein>
    <recommendedName>
        <fullName evidence="6">Ribosomal processing cysteine protease Prp</fullName>
    </recommendedName>
</protein>
<dbReference type="RefSeq" id="WP_120784362.1">
    <property type="nucleotide sequence ID" value="NZ_CP032626.1"/>
</dbReference>
<name>A0A387ATR4_9LACO</name>
<dbReference type="GO" id="GO:0006508">
    <property type="term" value="P:proteolysis"/>
    <property type="evidence" value="ECO:0007669"/>
    <property type="project" value="UniProtKB-KW"/>
</dbReference>
<keyword evidence="3" id="KW-0378">Hydrolase</keyword>
<dbReference type="Gene3D" id="3.30.70.1490">
    <property type="entry name" value="Cysteine protease Prp"/>
    <property type="match status" value="1"/>
</dbReference>
<dbReference type="KEGG" id="abom:D7I45_03455"/>
<evidence type="ECO:0000313" key="7">
    <source>
        <dbReference type="EMBL" id="AYF92595.1"/>
    </source>
</evidence>
<keyword evidence="8" id="KW-1185">Reference proteome</keyword>
<dbReference type="GO" id="GO:0042254">
    <property type="term" value="P:ribosome biogenesis"/>
    <property type="evidence" value="ECO:0007669"/>
    <property type="project" value="UniProtKB-KW"/>
</dbReference>
<keyword evidence="4" id="KW-0788">Thiol protease</keyword>
<evidence type="ECO:0000256" key="3">
    <source>
        <dbReference type="ARBA" id="ARBA00022801"/>
    </source>
</evidence>
<dbReference type="PANTHER" id="PTHR39178">
    <property type="entry name" value="HYPOTHETICAL RIBOSOME-ASSOCIATED PROTEIN"/>
    <property type="match status" value="1"/>
</dbReference>
<evidence type="ECO:0000256" key="2">
    <source>
        <dbReference type="ARBA" id="ARBA00022670"/>
    </source>
</evidence>
<evidence type="ECO:0000256" key="6">
    <source>
        <dbReference type="ARBA" id="ARBA00044538"/>
    </source>
</evidence>
<keyword evidence="1" id="KW-0690">Ribosome biogenesis</keyword>
<proteinExistence type="inferred from homology"/>
<reference evidence="7 8" key="1">
    <citation type="submission" date="2018-09" db="EMBL/GenBank/DDBJ databases">
        <title>Genome sequencing of strain BHWM-4.</title>
        <authorList>
            <person name="Heo J."/>
            <person name="Kim S.-J."/>
            <person name="Kwon S.-W."/>
        </authorList>
    </citation>
    <scope>NUCLEOTIDE SEQUENCE [LARGE SCALE GENOMIC DNA]</scope>
    <source>
        <strain evidence="7 8">BHWM-4</strain>
    </source>
</reference>
<dbReference type="OrthoDB" id="48998at2"/>
<organism evidence="7 8">
    <name type="scientific">Apilactobacillus bombintestini</name>
    <dbReference type="NCBI Taxonomy" id="2419772"/>
    <lineage>
        <taxon>Bacteria</taxon>
        <taxon>Bacillati</taxon>
        <taxon>Bacillota</taxon>
        <taxon>Bacilli</taxon>
        <taxon>Lactobacillales</taxon>
        <taxon>Lactobacillaceae</taxon>
        <taxon>Apilactobacillus</taxon>
    </lineage>
</organism>
<sequence>MILAKIIRNKENNHISEFSLKGHADSAEYGKDIVCAAVSVLSISTVNGLQKYAHINPKVNSDDANGGLLEVSIPDANNHDDQIAADAILSTFQNGMDDISHSYAKFVKLDITFD</sequence>
<dbReference type="GO" id="GO:0008234">
    <property type="term" value="F:cysteine-type peptidase activity"/>
    <property type="evidence" value="ECO:0007669"/>
    <property type="project" value="UniProtKB-KW"/>
</dbReference>
<dbReference type="InterPro" id="IPR036764">
    <property type="entry name" value="Peptidase_Prp_sf"/>
</dbReference>
<dbReference type="InterPro" id="IPR007422">
    <property type="entry name" value="Peptidase_Prp"/>
</dbReference>
<comment type="similarity">
    <text evidence="5">Belongs to the Prp family.</text>
</comment>
<dbReference type="SUPFAM" id="SSF118010">
    <property type="entry name" value="TM1457-like"/>
    <property type="match status" value="1"/>
</dbReference>
<dbReference type="CDD" id="cd16332">
    <property type="entry name" value="Prp-like"/>
    <property type="match status" value="1"/>
</dbReference>
<dbReference type="EMBL" id="CP032626">
    <property type="protein sequence ID" value="AYF92595.1"/>
    <property type="molecule type" value="Genomic_DNA"/>
</dbReference>
<evidence type="ECO:0000256" key="4">
    <source>
        <dbReference type="ARBA" id="ARBA00022807"/>
    </source>
</evidence>
<dbReference type="Proteomes" id="UP000272003">
    <property type="component" value="Chromosome"/>
</dbReference>
<dbReference type="AlphaFoldDB" id="A0A387ATR4"/>
<gene>
    <name evidence="7" type="ORF">D7I45_03455</name>
</gene>
<evidence type="ECO:0000256" key="1">
    <source>
        <dbReference type="ARBA" id="ARBA00022517"/>
    </source>
</evidence>
<dbReference type="Pfam" id="PF04327">
    <property type="entry name" value="Peptidase_Prp"/>
    <property type="match status" value="1"/>
</dbReference>
<evidence type="ECO:0000313" key="8">
    <source>
        <dbReference type="Proteomes" id="UP000272003"/>
    </source>
</evidence>
<keyword evidence="2 7" id="KW-0645">Protease</keyword>
<accession>A0A387ATR4</accession>